<dbReference type="EMBL" id="GGEC01087357">
    <property type="protein sequence ID" value="MBX67841.1"/>
    <property type="molecule type" value="Transcribed_RNA"/>
</dbReference>
<protein>
    <submittedName>
        <fullName evidence="1">Uncharacterized protein</fullName>
    </submittedName>
</protein>
<dbReference type="AlphaFoldDB" id="A0A2P2QLK7"/>
<reference evidence="1" key="1">
    <citation type="submission" date="2018-02" db="EMBL/GenBank/DDBJ databases">
        <title>Rhizophora mucronata_Transcriptome.</title>
        <authorList>
            <person name="Meera S.P."/>
            <person name="Sreeshan A."/>
            <person name="Augustine A."/>
        </authorList>
    </citation>
    <scope>NUCLEOTIDE SEQUENCE</scope>
    <source>
        <tissue evidence="1">Leaf</tissue>
    </source>
</reference>
<sequence>MDMDVLRPEEIDDVAFVQCHQHGSTHSRYGPNYLRLASYFLYVHFLHPAKNCHDKCHCW</sequence>
<evidence type="ECO:0000313" key="1">
    <source>
        <dbReference type="EMBL" id="MBX67841.1"/>
    </source>
</evidence>
<accession>A0A2P2QLK7</accession>
<organism evidence="1">
    <name type="scientific">Rhizophora mucronata</name>
    <name type="common">Asiatic mangrove</name>
    <dbReference type="NCBI Taxonomy" id="61149"/>
    <lineage>
        <taxon>Eukaryota</taxon>
        <taxon>Viridiplantae</taxon>
        <taxon>Streptophyta</taxon>
        <taxon>Embryophyta</taxon>
        <taxon>Tracheophyta</taxon>
        <taxon>Spermatophyta</taxon>
        <taxon>Magnoliopsida</taxon>
        <taxon>eudicotyledons</taxon>
        <taxon>Gunneridae</taxon>
        <taxon>Pentapetalae</taxon>
        <taxon>rosids</taxon>
        <taxon>fabids</taxon>
        <taxon>Malpighiales</taxon>
        <taxon>Rhizophoraceae</taxon>
        <taxon>Rhizophora</taxon>
    </lineage>
</organism>
<proteinExistence type="predicted"/>
<name>A0A2P2QLK7_RHIMU</name>